<sequence>MKKWTMLVLVIIISISLIGCGNNQNVKRDSRKLNVVTTTTILADIVKNIGGDKLEVEALMGPGIDPHLYKASAGDVQKMMNADFIIFNGLHLEGKMSDVFEKLNKSDVKTIAAADVLDNSKLIESEEFEGNYDPHIWFDVKLWMEIVDVIKDNLIELDSENKDIYISNSEKYKDELKKLDEYVISRAKELPDDKRILITAHDAFSYFGKAYGFQVKGLQGISTAAEAGTLDVKELADFISEKEIPAIFIESSVPTKNIEALQAAVKDRGFNVEIGGELFSDSLGDPGTEEGTYIGTVKFNIDTIVDALLKGVN</sequence>
<dbReference type="PRINTS" id="PR00690">
    <property type="entry name" value="ADHESNFAMILY"/>
</dbReference>
<dbReference type="InterPro" id="IPR006127">
    <property type="entry name" value="ZnuA-like"/>
</dbReference>
<accession>A0A9X2MI93</accession>
<keyword evidence="7" id="KW-1185">Reference proteome</keyword>
<name>A0A9X2MI93_9FIRM</name>
<dbReference type="InterPro" id="IPR050492">
    <property type="entry name" value="Bact_metal-bind_prot9"/>
</dbReference>
<dbReference type="EMBL" id="JANJZL010000029">
    <property type="protein sequence ID" value="MCR2045667.1"/>
    <property type="molecule type" value="Genomic_DNA"/>
</dbReference>
<dbReference type="AlphaFoldDB" id="A0A9X2MI93"/>
<dbReference type="PROSITE" id="PS51257">
    <property type="entry name" value="PROKAR_LIPOPROTEIN"/>
    <property type="match status" value="1"/>
</dbReference>
<evidence type="ECO:0000313" key="7">
    <source>
        <dbReference type="Proteomes" id="UP001142078"/>
    </source>
</evidence>
<comment type="similarity">
    <text evidence="5">Belongs to the bacterial solute-binding protein 9 family.</text>
</comment>
<comment type="subcellular location">
    <subcellularLocation>
        <location evidence="1">Cell envelope</location>
    </subcellularLocation>
</comment>
<dbReference type="Gene3D" id="3.40.50.1980">
    <property type="entry name" value="Nitrogenase molybdenum iron protein domain"/>
    <property type="match status" value="2"/>
</dbReference>
<dbReference type="PANTHER" id="PTHR42953">
    <property type="entry name" value="HIGH-AFFINITY ZINC UPTAKE SYSTEM PROTEIN ZNUA-RELATED"/>
    <property type="match status" value="1"/>
</dbReference>
<evidence type="ECO:0000256" key="4">
    <source>
        <dbReference type="ARBA" id="ARBA00022729"/>
    </source>
</evidence>
<dbReference type="PRINTS" id="PR00691">
    <property type="entry name" value="ADHESINB"/>
</dbReference>
<proteinExistence type="inferred from homology"/>
<dbReference type="PANTHER" id="PTHR42953:SF1">
    <property type="entry name" value="METAL-BINDING PROTEIN HI_0362-RELATED"/>
    <property type="match status" value="1"/>
</dbReference>
<keyword evidence="2 5" id="KW-0813">Transport</keyword>
<dbReference type="RefSeq" id="WP_257490795.1">
    <property type="nucleotide sequence ID" value="NZ_JANJZL010000029.1"/>
</dbReference>
<organism evidence="6 7">
    <name type="scientific">Anaerosalibacter massiliensis</name>
    <dbReference type="NCBI Taxonomy" id="1347392"/>
    <lineage>
        <taxon>Bacteria</taxon>
        <taxon>Bacillati</taxon>
        <taxon>Bacillota</taxon>
        <taxon>Tissierellia</taxon>
        <taxon>Tissierellales</taxon>
        <taxon>Sporanaerobacteraceae</taxon>
        <taxon>Anaerosalibacter</taxon>
    </lineage>
</organism>
<dbReference type="GO" id="GO:0030313">
    <property type="term" value="C:cell envelope"/>
    <property type="evidence" value="ECO:0007669"/>
    <property type="project" value="UniProtKB-SubCell"/>
</dbReference>
<evidence type="ECO:0000256" key="5">
    <source>
        <dbReference type="RuleBase" id="RU003512"/>
    </source>
</evidence>
<evidence type="ECO:0000256" key="2">
    <source>
        <dbReference type="ARBA" id="ARBA00022448"/>
    </source>
</evidence>
<gene>
    <name evidence="6" type="ORF">NSA23_16395</name>
</gene>
<comment type="caution">
    <text evidence="6">The sequence shown here is derived from an EMBL/GenBank/DDBJ whole genome shotgun (WGS) entry which is preliminary data.</text>
</comment>
<reference evidence="6" key="1">
    <citation type="submission" date="2022-07" db="EMBL/GenBank/DDBJ databases">
        <title>Enhanced cultured diversity of the mouse gut microbiota enables custom-made synthetic communities.</title>
        <authorList>
            <person name="Afrizal A."/>
        </authorList>
    </citation>
    <scope>NUCLEOTIDE SEQUENCE</scope>
    <source>
        <strain evidence="6">DSM 29482</strain>
    </source>
</reference>
<protein>
    <submittedName>
        <fullName evidence="6">Zinc ABC transporter substrate-binding protein</fullName>
    </submittedName>
</protein>
<keyword evidence="3" id="KW-0479">Metal-binding</keyword>
<evidence type="ECO:0000313" key="6">
    <source>
        <dbReference type="EMBL" id="MCR2045667.1"/>
    </source>
</evidence>
<dbReference type="Proteomes" id="UP001142078">
    <property type="component" value="Unassembled WGS sequence"/>
</dbReference>
<dbReference type="GO" id="GO:0007155">
    <property type="term" value="P:cell adhesion"/>
    <property type="evidence" value="ECO:0007669"/>
    <property type="project" value="InterPro"/>
</dbReference>
<dbReference type="Pfam" id="PF01297">
    <property type="entry name" value="ZnuA"/>
    <property type="match status" value="1"/>
</dbReference>
<evidence type="ECO:0000256" key="3">
    <source>
        <dbReference type="ARBA" id="ARBA00022723"/>
    </source>
</evidence>
<dbReference type="InterPro" id="IPR006128">
    <property type="entry name" value="Lipoprotein_PsaA-like"/>
</dbReference>
<keyword evidence="4" id="KW-0732">Signal</keyword>
<dbReference type="InterPro" id="IPR006129">
    <property type="entry name" value="AdhesinB"/>
</dbReference>
<dbReference type="GO" id="GO:0030001">
    <property type="term" value="P:metal ion transport"/>
    <property type="evidence" value="ECO:0007669"/>
    <property type="project" value="InterPro"/>
</dbReference>
<dbReference type="SUPFAM" id="SSF53807">
    <property type="entry name" value="Helical backbone' metal receptor"/>
    <property type="match status" value="1"/>
</dbReference>
<dbReference type="GO" id="GO:0046872">
    <property type="term" value="F:metal ion binding"/>
    <property type="evidence" value="ECO:0007669"/>
    <property type="project" value="UniProtKB-KW"/>
</dbReference>
<evidence type="ECO:0000256" key="1">
    <source>
        <dbReference type="ARBA" id="ARBA00004196"/>
    </source>
</evidence>